<dbReference type="RefSeq" id="WP_313984142.1">
    <property type="nucleotide sequence ID" value="NZ_JASJOS010000012.1"/>
</dbReference>
<dbReference type="AlphaFoldDB" id="A0AAE3QQZ8"/>
<dbReference type="SUPFAM" id="SSF159501">
    <property type="entry name" value="EreA/ChaN-like"/>
    <property type="match status" value="1"/>
</dbReference>
<name>A0AAE3QQZ8_9BACT</name>
<dbReference type="GO" id="GO:0046677">
    <property type="term" value="P:response to antibiotic"/>
    <property type="evidence" value="ECO:0007669"/>
    <property type="project" value="InterPro"/>
</dbReference>
<gene>
    <name evidence="2" type="ORF">QNI16_24990</name>
</gene>
<comment type="caution">
    <text evidence="2">The sequence shown here is derived from an EMBL/GenBank/DDBJ whole genome shotgun (WGS) entry which is preliminary data.</text>
</comment>
<reference evidence="2" key="1">
    <citation type="submission" date="2023-05" db="EMBL/GenBank/DDBJ databases">
        <authorList>
            <person name="Zhang X."/>
        </authorList>
    </citation>
    <scope>NUCLEOTIDE SEQUENCE</scope>
    <source>
        <strain evidence="2">YF14B1</strain>
    </source>
</reference>
<dbReference type="Gene3D" id="2.60.120.260">
    <property type="entry name" value="Galactose-binding domain-like"/>
    <property type="match status" value="2"/>
</dbReference>
<evidence type="ECO:0000256" key="1">
    <source>
        <dbReference type="SAM" id="SignalP"/>
    </source>
</evidence>
<organism evidence="2 3">
    <name type="scientific">Xanthocytophaga flava</name>
    <dbReference type="NCBI Taxonomy" id="3048013"/>
    <lineage>
        <taxon>Bacteria</taxon>
        <taxon>Pseudomonadati</taxon>
        <taxon>Bacteroidota</taxon>
        <taxon>Cytophagia</taxon>
        <taxon>Cytophagales</taxon>
        <taxon>Rhodocytophagaceae</taxon>
        <taxon>Xanthocytophaga</taxon>
    </lineage>
</organism>
<feature type="signal peptide" evidence="1">
    <location>
        <begin position="1"/>
        <end position="24"/>
    </location>
</feature>
<accession>A0AAE3QQZ8</accession>
<sequence length="767" mass="87946">MTKRKNTIAFSPKIILLFLCNSLCPLFTLSFGQERLNLDFEIQNDTKSAFPFWDFPKNISFQYDSTIKYSGETSLFLDLKKPFNYGAFNTVSSPVVDFKTKNITISVWVKTQNFDGTIQLYASTGNNQTSDRLSYVRDTSTIDGENWSKHQVEIPVPAQADYLAMGMFLSGHGKLWIDHWQIMYEGQKYKDIPLPGTQIINDTLLSMYEPDLSFEDIKKNTRLLKQINLVTDSLYFKDGRQSLKLENVSRAKAPLLQVISLDTLWGKTLSVKGFIKKSSFAKSTQSVFFSFISNDKRFKNPWRIYKYVELPVQSISISDTNSDWEQFSVETSIPGNQYVQYASIGFVSTDVSAFWLDNIKILVNGQAPHSMTSPAPPTLAETAWLKKAIIPLKSTSPSDPFTDLLAVNEKIGKARMIGLGENTHGSHEIFQMKHRLIRWLVEQKGFNVIAFEADMAAAEDVNKYVLTGKGDARKILKGLGYWTWSVEEIAELISWVRQYNLAHPKQMVQFKGFDMQYSWKALAALKEYLQPKDTLAWHSLKKRMEYVQAIRRFVPPTDTTIVSAMQALREVKNTFLIRVPVGSLSEKSLIQQHFRQIEQAIELRSVGESSRFRDACMAENLYRTFTSIPNARVVIWAHNNHVDKYDMGYWLKTELADDYQSIGFTFDQGTFRAIYKDSVQSAPAQTSVAGSYESYFKTAQTPMFYLPLQKIPLTKDTQWLHQRLLFRSIGAEAYNDDFSRRDLLKEFDALIYIQKSTPSKPMVMQNK</sequence>
<dbReference type="PANTHER" id="PTHR31299:SF0">
    <property type="entry name" value="ESTERASE, PUTATIVE (AFU_ORTHOLOGUE AFUA_1G05850)-RELATED"/>
    <property type="match status" value="1"/>
</dbReference>
<dbReference type="Pfam" id="PF05139">
    <property type="entry name" value="Erythro_esteras"/>
    <property type="match status" value="1"/>
</dbReference>
<dbReference type="Gene3D" id="3.40.1660.10">
    <property type="entry name" value="EreA-like (biosynthetic domain)"/>
    <property type="match status" value="1"/>
</dbReference>
<protein>
    <submittedName>
        <fullName evidence="2">Erythromycin esterase family protein</fullName>
    </submittedName>
</protein>
<dbReference type="InterPro" id="IPR007815">
    <property type="entry name" value="Emycin_Estase"/>
</dbReference>
<evidence type="ECO:0000313" key="2">
    <source>
        <dbReference type="EMBL" id="MDJ1483780.1"/>
    </source>
</evidence>
<dbReference type="EMBL" id="JASJOS010000012">
    <property type="protein sequence ID" value="MDJ1483780.1"/>
    <property type="molecule type" value="Genomic_DNA"/>
</dbReference>
<keyword evidence="1" id="KW-0732">Signal</keyword>
<dbReference type="Proteomes" id="UP001241110">
    <property type="component" value="Unassembled WGS sequence"/>
</dbReference>
<evidence type="ECO:0000313" key="3">
    <source>
        <dbReference type="Proteomes" id="UP001241110"/>
    </source>
</evidence>
<proteinExistence type="predicted"/>
<feature type="chain" id="PRO_5041980427" evidence="1">
    <location>
        <begin position="25"/>
        <end position="767"/>
    </location>
</feature>
<dbReference type="PANTHER" id="PTHR31299">
    <property type="entry name" value="ESTERASE, PUTATIVE (AFU_ORTHOLOGUE AFUA_1G05850)-RELATED"/>
    <property type="match status" value="1"/>
</dbReference>
<dbReference type="Gene3D" id="3.30.1870.10">
    <property type="entry name" value="EreA-like, domain 2"/>
    <property type="match status" value="1"/>
</dbReference>
<dbReference type="Gene3D" id="1.20.1440.30">
    <property type="entry name" value="Biosynthetic Protein domain"/>
    <property type="match status" value="1"/>
</dbReference>
<dbReference type="InterPro" id="IPR052036">
    <property type="entry name" value="Hydrolase/PRTase-associated"/>
</dbReference>
<dbReference type="CDD" id="cd14728">
    <property type="entry name" value="Ere-like"/>
    <property type="match status" value="1"/>
</dbReference>